<proteinExistence type="predicted"/>
<protein>
    <recommendedName>
        <fullName evidence="3">DUF4139 domain-containing protein</fullName>
    </recommendedName>
</protein>
<accession>A0A916Z7H6</accession>
<sequence length="560" mass="59864">MLQRIFRPGLHLAALLGVGAWIAGVVPRPGPADAQEMARAAVDASAPTDIAVTIYRDEDRMGGPIDPDWAGGFAMISETRTVTLPAGPSRVRFEGVAESMVAVSAIVTGLPGGTIEKNRNAAVLSPASLVDGTLGNRVTITRTNPGTGEAVSESAVVKTRADGGLVLKTRDGYEAVRCAGLPEKLTFDRVPAGLSPQPVYSVDTVSPRGGTYTVTLTYLATDFDWQANYVATFDRASREKERTLKLMAWLTVANSNGQSFPGAELMTVAGRVNVTSDYEQLADAPDAKPLRLTCYPLGSTATGTQPTVYDDGGGLRVPPPAPAAMMAESIVVTAQRKSANGFAMDEVADMEASEEALGDLKLYRVPVPVDVSAQGQKQVKFLDLGAVKGRMVHFATCDREAETPAMLRLEAKNLEANGLGRALPEGQVAVFEPSRFGPLLVAEDQMRDFATGEDVEIMLALQTPVLVDCRPVGDDREEAMERFDELLAAGKWASQEAVITNPTASAISFQLVLSPASVVEIRRASRKIETYRGNQAMRIDVPAGSSRTIRWQMRDPSAQR</sequence>
<dbReference type="PANTHER" id="PTHR38075">
    <property type="entry name" value="DUF4139 DOMAIN-CONTAINING PROTEIN"/>
    <property type="match status" value="1"/>
</dbReference>
<dbReference type="AlphaFoldDB" id="A0A916Z7H6"/>
<organism evidence="1 2">
    <name type="scientific">Croceicoccus mobilis</name>
    <dbReference type="NCBI Taxonomy" id="1703339"/>
    <lineage>
        <taxon>Bacteria</taxon>
        <taxon>Pseudomonadati</taxon>
        <taxon>Pseudomonadota</taxon>
        <taxon>Alphaproteobacteria</taxon>
        <taxon>Sphingomonadales</taxon>
        <taxon>Erythrobacteraceae</taxon>
        <taxon>Croceicoccus</taxon>
    </lineage>
</organism>
<reference evidence="1" key="1">
    <citation type="journal article" date="2014" name="Int. J. Syst. Evol. Microbiol.">
        <title>Complete genome sequence of Corynebacterium casei LMG S-19264T (=DSM 44701T), isolated from a smear-ripened cheese.</title>
        <authorList>
            <consortium name="US DOE Joint Genome Institute (JGI-PGF)"/>
            <person name="Walter F."/>
            <person name="Albersmeier A."/>
            <person name="Kalinowski J."/>
            <person name="Ruckert C."/>
        </authorList>
    </citation>
    <scope>NUCLEOTIDE SEQUENCE</scope>
    <source>
        <strain evidence="1">CGMCC 1.15360</strain>
    </source>
</reference>
<name>A0A916Z7H6_9SPHN</name>
<dbReference type="RefSeq" id="WP_066772093.1">
    <property type="nucleotide sequence ID" value="NZ_BMIP01000008.1"/>
</dbReference>
<keyword evidence="2" id="KW-1185">Reference proteome</keyword>
<gene>
    <name evidence="1" type="ORF">GCM10010990_32020</name>
</gene>
<evidence type="ECO:0000313" key="2">
    <source>
        <dbReference type="Proteomes" id="UP000612349"/>
    </source>
</evidence>
<dbReference type="EMBL" id="BMIP01000008">
    <property type="protein sequence ID" value="GGD79695.1"/>
    <property type="molecule type" value="Genomic_DNA"/>
</dbReference>
<reference evidence="1" key="2">
    <citation type="submission" date="2020-09" db="EMBL/GenBank/DDBJ databases">
        <authorList>
            <person name="Sun Q."/>
            <person name="Zhou Y."/>
        </authorList>
    </citation>
    <scope>NUCLEOTIDE SEQUENCE</scope>
    <source>
        <strain evidence="1">CGMCC 1.15360</strain>
    </source>
</reference>
<dbReference type="Proteomes" id="UP000612349">
    <property type="component" value="Unassembled WGS sequence"/>
</dbReference>
<dbReference type="OrthoDB" id="7178458at2"/>
<comment type="caution">
    <text evidence="1">The sequence shown here is derived from an EMBL/GenBank/DDBJ whole genome shotgun (WGS) entry which is preliminary data.</text>
</comment>
<evidence type="ECO:0008006" key="3">
    <source>
        <dbReference type="Google" id="ProtNLM"/>
    </source>
</evidence>
<dbReference type="PANTHER" id="PTHR38075:SF1">
    <property type="entry name" value="DUF4139 DOMAIN-CONTAINING PROTEIN"/>
    <property type="match status" value="1"/>
</dbReference>
<evidence type="ECO:0000313" key="1">
    <source>
        <dbReference type="EMBL" id="GGD79695.1"/>
    </source>
</evidence>